<feature type="compositionally biased region" description="Polar residues" evidence="1">
    <location>
        <begin position="90"/>
        <end position="102"/>
    </location>
</feature>
<feature type="region of interest" description="Disordered" evidence="1">
    <location>
        <begin position="48"/>
        <end position="123"/>
    </location>
</feature>
<sequence>MSDPNNIFLTVLRLVKGAKSFCNFVVKKVYMNEWQKYLVTGEGKAKPLSSLASSSSADQLGDNGYKWPKTRKPLESISISDDEGDDNGSHTITNFNSGNSSDGDAEKDDADMATDGDKSTDNSARRFEAFVIIDHPGEVPIVTTRPRLQRKNLTRGS</sequence>
<feature type="compositionally biased region" description="Low complexity" evidence="1">
    <location>
        <begin position="48"/>
        <end position="57"/>
    </location>
</feature>
<reference evidence="2" key="1">
    <citation type="submission" date="2021-06" db="EMBL/GenBank/DDBJ databases">
        <authorList>
            <person name="Kallberg Y."/>
            <person name="Tangrot J."/>
            <person name="Rosling A."/>
        </authorList>
    </citation>
    <scope>NUCLEOTIDE SEQUENCE</scope>
    <source>
        <strain evidence="2">IA702</strain>
    </source>
</reference>
<gene>
    <name evidence="2" type="ORF">POCULU_LOCUS8057</name>
</gene>
<dbReference type="AlphaFoldDB" id="A0A9N9CVA3"/>
<accession>A0A9N9CVA3</accession>
<proteinExistence type="predicted"/>
<dbReference type="EMBL" id="CAJVPJ010002116">
    <property type="protein sequence ID" value="CAG8613312.1"/>
    <property type="molecule type" value="Genomic_DNA"/>
</dbReference>
<keyword evidence="3" id="KW-1185">Reference proteome</keyword>
<comment type="caution">
    <text evidence="2">The sequence shown here is derived from an EMBL/GenBank/DDBJ whole genome shotgun (WGS) entry which is preliminary data.</text>
</comment>
<dbReference type="Proteomes" id="UP000789572">
    <property type="component" value="Unassembled WGS sequence"/>
</dbReference>
<evidence type="ECO:0000256" key="1">
    <source>
        <dbReference type="SAM" id="MobiDB-lite"/>
    </source>
</evidence>
<dbReference type="OrthoDB" id="10558351at2759"/>
<evidence type="ECO:0000313" key="2">
    <source>
        <dbReference type="EMBL" id="CAG8613312.1"/>
    </source>
</evidence>
<organism evidence="2 3">
    <name type="scientific">Paraglomus occultum</name>
    <dbReference type="NCBI Taxonomy" id="144539"/>
    <lineage>
        <taxon>Eukaryota</taxon>
        <taxon>Fungi</taxon>
        <taxon>Fungi incertae sedis</taxon>
        <taxon>Mucoromycota</taxon>
        <taxon>Glomeromycotina</taxon>
        <taxon>Glomeromycetes</taxon>
        <taxon>Paraglomerales</taxon>
        <taxon>Paraglomeraceae</taxon>
        <taxon>Paraglomus</taxon>
    </lineage>
</organism>
<protein>
    <submittedName>
        <fullName evidence="2">4332_t:CDS:1</fullName>
    </submittedName>
</protein>
<feature type="compositionally biased region" description="Acidic residues" evidence="1">
    <location>
        <begin position="103"/>
        <end position="114"/>
    </location>
</feature>
<evidence type="ECO:0000313" key="3">
    <source>
        <dbReference type="Proteomes" id="UP000789572"/>
    </source>
</evidence>
<name>A0A9N9CVA3_9GLOM</name>